<organism evidence="1 2">
    <name type="scientific">Kribbella aluminosa</name>
    <dbReference type="NCBI Taxonomy" id="416017"/>
    <lineage>
        <taxon>Bacteria</taxon>
        <taxon>Bacillati</taxon>
        <taxon>Actinomycetota</taxon>
        <taxon>Actinomycetes</taxon>
        <taxon>Propionibacteriales</taxon>
        <taxon>Kribbellaceae</taxon>
        <taxon>Kribbella</taxon>
    </lineage>
</organism>
<proteinExistence type="predicted"/>
<gene>
    <name evidence="1" type="ORF">JOF29_001104</name>
</gene>
<protein>
    <recommendedName>
        <fullName evidence="3">DUF3800 domain-containing protein</fullName>
    </recommendedName>
</protein>
<dbReference type="EMBL" id="JAGINT010000001">
    <property type="protein sequence ID" value="MBP2350021.1"/>
    <property type="molecule type" value="Genomic_DNA"/>
</dbReference>
<dbReference type="RefSeq" id="WP_209693128.1">
    <property type="nucleotide sequence ID" value="NZ_BAAAVU010000036.1"/>
</dbReference>
<comment type="caution">
    <text evidence="1">The sequence shown here is derived from an EMBL/GenBank/DDBJ whole genome shotgun (WGS) entry which is preliminary data.</text>
</comment>
<dbReference type="Proteomes" id="UP000755585">
    <property type="component" value="Unassembled WGS sequence"/>
</dbReference>
<accession>A0ABS4UEM6</accession>
<evidence type="ECO:0000313" key="2">
    <source>
        <dbReference type="Proteomes" id="UP000755585"/>
    </source>
</evidence>
<sequence length="298" mass="32596">MTSQALWTEVACDESGFSGTNLLDPASPVITHASVDLDVSAAADVIAVLRTSLRRSSEYKSNQLLRPEQRPALEWLLTALRGHAHVHAIDKTAYVAARVFELFTEEPTYGAGTSLGSDHSEAAAVLRHRTGFLAAFVELTRTKRVRLMDHAAVDRFFATMPADVPALRAVTRARVETVMQRLIDDDPELPPPLEPLVPALAETVLYWSAGGRSVAVVHDEQSALTPGRVARVGAFLESCVQPAPLRSFVQVDSRDDPRVQVADFLAGIARRRRPDLVELLEPYTASWARIGSDGRRAD</sequence>
<name>A0ABS4UEM6_9ACTN</name>
<evidence type="ECO:0000313" key="1">
    <source>
        <dbReference type="EMBL" id="MBP2350021.1"/>
    </source>
</evidence>
<evidence type="ECO:0008006" key="3">
    <source>
        <dbReference type="Google" id="ProtNLM"/>
    </source>
</evidence>
<reference evidence="1 2" key="1">
    <citation type="submission" date="2021-03" db="EMBL/GenBank/DDBJ databases">
        <title>Sequencing the genomes of 1000 actinobacteria strains.</title>
        <authorList>
            <person name="Klenk H.-P."/>
        </authorList>
    </citation>
    <scope>NUCLEOTIDE SEQUENCE [LARGE SCALE GENOMIC DNA]</scope>
    <source>
        <strain evidence="1 2">DSM 18824</strain>
    </source>
</reference>
<keyword evidence="2" id="KW-1185">Reference proteome</keyword>